<protein>
    <submittedName>
        <fullName evidence="1">SPOSA6832_02823-mRNA-1:cds</fullName>
    </submittedName>
</protein>
<evidence type="ECO:0000313" key="1">
    <source>
        <dbReference type="EMBL" id="CEQ41129.1"/>
    </source>
</evidence>
<accession>A0A0D6EMC0</accession>
<dbReference type="PANTHER" id="PTHR48100:SF54">
    <property type="entry name" value="PHOSPHATASE SPAC5H10.03-RELATED"/>
    <property type="match status" value="1"/>
</dbReference>
<dbReference type="CDD" id="cd07067">
    <property type="entry name" value="HP_PGM_like"/>
    <property type="match status" value="1"/>
</dbReference>
<dbReference type="GO" id="GO:0016791">
    <property type="term" value="F:phosphatase activity"/>
    <property type="evidence" value="ECO:0007669"/>
    <property type="project" value="TreeGrafter"/>
</dbReference>
<dbReference type="Gene3D" id="3.40.50.1240">
    <property type="entry name" value="Phosphoglycerate mutase-like"/>
    <property type="match status" value="1"/>
</dbReference>
<proteinExistence type="predicted"/>
<dbReference type="GO" id="GO:0005737">
    <property type="term" value="C:cytoplasm"/>
    <property type="evidence" value="ECO:0007669"/>
    <property type="project" value="TreeGrafter"/>
</dbReference>
<dbReference type="Proteomes" id="UP000243876">
    <property type="component" value="Unassembled WGS sequence"/>
</dbReference>
<dbReference type="InterPro" id="IPR029033">
    <property type="entry name" value="His_PPase_superfam"/>
</dbReference>
<dbReference type="OrthoDB" id="496981at2759"/>
<gene>
    <name evidence="1" type="primary">SPOSA6832_02823</name>
</gene>
<dbReference type="SMART" id="SM00855">
    <property type="entry name" value="PGAM"/>
    <property type="match status" value="1"/>
</dbReference>
<dbReference type="AlphaFoldDB" id="A0A0D6EMC0"/>
<dbReference type="InterPro" id="IPR013078">
    <property type="entry name" value="His_Pase_superF_clade-1"/>
</dbReference>
<organism evidence="1 2">
    <name type="scientific">Sporidiobolus salmonicolor</name>
    <name type="common">Yeast-like fungus</name>
    <name type="synonym">Sporobolomyces salmonicolor</name>
    <dbReference type="NCBI Taxonomy" id="5005"/>
    <lineage>
        <taxon>Eukaryota</taxon>
        <taxon>Fungi</taxon>
        <taxon>Dikarya</taxon>
        <taxon>Basidiomycota</taxon>
        <taxon>Pucciniomycotina</taxon>
        <taxon>Microbotryomycetes</taxon>
        <taxon>Sporidiobolales</taxon>
        <taxon>Sporidiobolaceae</taxon>
        <taxon>Sporobolomyces</taxon>
    </lineage>
</organism>
<evidence type="ECO:0000313" key="2">
    <source>
        <dbReference type="Proteomes" id="UP000243876"/>
    </source>
</evidence>
<dbReference type="InterPro" id="IPR050275">
    <property type="entry name" value="PGM_Phosphatase"/>
</dbReference>
<keyword evidence="2" id="KW-1185">Reference proteome</keyword>
<reference evidence="2" key="1">
    <citation type="submission" date="2015-02" db="EMBL/GenBank/DDBJ databases">
        <authorList>
            <person name="Gon?alves P."/>
        </authorList>
    </citation>
    <scope>NUCLEOTIDE SEQUENCE [LARGE SCALE GENOMIC DNA]</scope>
</reference>
<name>A0A0D6EMC0_SPOSA</name>
<feature type="non-terminal residue" evidence="1">
    <location>
        <position position="1"/>
    </location>
</feature>
<sequence length="221" mass="24546">MTDKIIYLTRHAQAEHNVSDDYTIPDAPLTKLGREQSANLRKETERGLQAEADLLVSSPTFITGYAPLRERLEAAGKPVIILPHLQEVNAHPCDTGSPRNLLESDPEFAGLDFSTLDAAESEFGVSWTSKQGFFDPANVAKRAHFVRKWLRGRKEKRIVVVAHGDILRCITEGRNTATPWANAEVRAFRFASDSDEEARLLPYKEIAKEGGEEPTSTDMAA</sequence>
<dbReference type="EMBL" id="CENE01000011">
    <property type="protein sequence ID" value="CEQ41129.1"/>
    <property type="molecule type" value="Genomic_DNA"/>
</dbReference>
<dbReference type="PANTHER" id="PTHR48100">
    <property type="entry name" value="BROAD-SPECIFICITY PHOSPHATASE YOR283W-RELATED"/>
    <property type="match status" value="1"/>
</dbReference>
<dbReference type="Pfam" id="PF00300">
    <property type="entry name" value="His_Phos_1"/>
    <property type="match status" value="1"/>
</dbReference>
<dbReference type="SUPFAM" id="SSF53254">
    <property type="entry name" value="Phosphoglycerate mutase-like"/>
    <property type="match status" value="1"/>
</dbReference>